<evidence type="ECO:0000256" key="3">
    <source>
        <dbReference type="ARBA" id="ARBA00022989"/>
    </source>
</evidence>
<dbReference type="SUPFAM" id="SSF52540">
    <property type="entry name" value="P-loop containing nucleoside triphosphate hydrolases"/>
    <property type="match status" value="1"/>
</dbReference>
<dbReference type="GO" id="GO:0003677">
    <property type="term" value="F:DNA binding"/>
    <property type="evidence" value="ECO:0007669"/>
    <property type="project" value="UniProtKB-KW"/>
</dbReference>
<keyword evidence="5 7" id="KW-0472">Membrane</keyword>
<feature type="domain" description="ABC transmembrane type-1" evidence="8">
    <location>
        <begin position="30"/>
        <end position="286"/>
    </location>
</feature>
<evidence type="ECO:0000256" key="4">
    <source>
        <dbReference type="ARBA" id="ARBA00023125"/>
    </source>
</evidence>
<name>A0A812QUR7_9DINO</name>
<evidence type="ECO:0000313" key="9">
    <source>
        <dbReference type="EMBL" id="CAE7404294.1"/>
    </source>
</evidence>
<dbReference type="Gene3D" id="1.10.150.130">
    <property type="match status" value="1"/>
</dbReference>
<dbReference type="EMBL" id="CAJNDS010002271">
    <property type="protein sequence ID" value="CAE7404294.1"/>
    <property type="molecule type" value="Genomic_DNA"/>
</dbReference>
<feature type="transmembrane region" description="Helical" evidence="7">
    <location>
        <begin position="77"/>
        <end position="97"/>
    </location>
</feature>
<dbReference type="InterPro" id="IPR036640">
    <property type="entry name" value="ABC1_TM_sf"/>
</dbReference>
<dbReference type="GO" id="GO:0140359">
    <property type="term" value="F:ABC-type transporter activity"/>
    <property type="evidence" value="ECO:0007669"/>
    <property type="project" value="InterPro"/>
</dbReference>
<dbReference type="PANTHER" id="PTHR24221">
    <property type="entry name" value="ATP-BINDING CASSETTE SUB-FAMILY B"/>
    <property type="match status" value="1"/>
</dbReference>
<evidence type="ECO:0000256" key="2">
    <source>
        <dbReference type="ARBA" id="ARBA00022692"/>
    </source>
</evidence>
<dbReference type="InterPro" id="IPR011527">
    <property type="entry name" value="ABC1_TM_dom"/>
</dbReference>
<reference evidence="9" key="1">
    <citation type="submission" date="2021-02" db="EMBL/GenBank/DDBJ databases">
        <authorList>
            <person name="Dougan E. K."/>
            <person name="Rhodes N."/>
            <person name="Thang M."/>
            <person name="Chan C."/>
        </authorList>
    </citation>
    <scope>NUCLEOTIDE SEQUENCE</scope>
</reference>
<gene>
    <name evidence="9" type="primary">Abcb1b</name>
    <name evidence="9" type="ORF">SNAT2548_LOCUS21999</name>
</gene>
<dbReference type="GO" id="GO:0016020">
    <property type="term" value="C:membrane"/>
    <property type="evidence" value="ECO:0007669"/>
    <property type="project" value="UniProtKB-SubCell"/>
</dbReference>
<dbReference type="GO" id="GO:0005524">
    <property type="term" value="F:ATP binding"/>
    <property type="evidence" value="ECO:0007669"/>
    <property type="project" value="InterPro"/>
</dbReference>
<evidence type="ECO:0000259" key="8">
    <source>
        <dbReference type="PROSITE" id="PS50929"/>
    </source>
</evidence>
<dbReference type="AlphaFoldDB" id="A0A812QUR7"/>
<dbReference type="Gene3D" id="3.40.50.300">
    <property type="entry name" value="P-loop containing nucleotide triphosphate hydrolases"/>
    <property type="match status" value="1"/>
</dbReference>
<comment type="subcellular location">
    <subcellularLocation>
        <location evidence="1">Membrane</location>
        <topology evidence="1">Multi-pass membrane protein</topology>
    </subcellularLocation>
</comment>
<dbReference type="PANTHER" id="PTHR24221:SF503">
    <property type="entry name" value="MITOCHONDRIAL POTASSIUM CHANNEL ATP-BINDING SUBUNIT"/>
    <property type="match status" value="1"/>
</dbReference>
<dbReference type="Gene3D" id="1.20.1560.10">
    <property type="entry name" value="ABC transporter type 1, transmembrane domain"/>
    <property type="match status" value="1"/>
</dbReference>
<evidence type="ECO:0000313" key="10">
    <source>
        <dbReference type="Proteomes" id="UP000604046"/>
    </source>
</evidence>
<dbReference type="Pfam" id="PF00664">
    <property type="entry name" value="ABC_membrane"/>
    <property type="match status" value="1"/>
</dbReference>
<comment type="caution">
    <text evidence="9">The sequence shown here is derived from an EMBL/GenBank/DDBJ whole genome shotgun (WGS) entry which is preliminary data.</text>
</comment>
<evidence type="ECO:0000256" key="1">
    <source>
        <dbReference type="ARBA" id="ARBA00004141"/>
    </source>
</evidence>
<keyword evidence="3 7" id="KW-1133">Transmembrane helix</keyword>
<protein>
    <submittedName>
        <fullName evidence="9">Abcb1b protein</fullName>
    </submittedName>
</protein>
<dbReference type="SUPFAM" id="SSF90123">
    <property type="entry name" value="ABC transporter transmembrane region"/>
    <property type="match status" value="1"/>
</dbReference>
<feature type="transmembrane region" description="Helical" evidence="7">
    <location>
        <begin position="261"/>
        <end position="281"/>
    </location>
</feature>
<evidence type="ECO:0000256" key="5">
    <source>
        <dbReference type="ARBA" id="ARBA00023136"/>
    </source>
</evidence>
<dbReference type="OrthoDB" id="6500128at2759"/>
<evidence type="ECO:0000256" key="7">
    <source>
        <dbReference type="SAM" id="Phobius"/>
    </source>
</evidence>
<accession>A0A812QUR7</accession>
<keyword evidence="4" id="KW-0238">DNA-binding</keyword>
<dbReference type="PROSITE" id="PS50929">
    <property type="entry name" value="ABC_TM1F"/>
    <property type="match status" value="1"/>
</dbReference>
<feature type="compositionally biased region" description="Low complexity" evidence="6">
    <location>
        <begin position="952"/>
        <end position="963"/>
    </location>
</feature>
<feature type="transmembrane region" description="Helical" evidence="7">
    <location>
        <begin position="228"/>
        <end position="249"/>
    </location>
</feature>
<organism evidence="9 10">
    <name type="scientific">Symbiodinium natans</name>
    <dbReference type="NCBI Taxonomy" id="878477"/>
    <lineage>
        <taxon>Eukaryota</taxon>
        <taxon>Sar</taxon>
        <taxon>Alveolata</taxon>
        <taxon>Dinophyceae</taxon>
        <taxon>Suessiales</taxon>
        <taxon>Symbiodiniaceae</taxon>
        <taxon>Symbiodinium</taxon>
    </lineage>
</organism>
<feature type="region of interest" description="Disordered" evidence="6">
    <location>
        <begin position="944"/>
        <end position="974"/>
    </location>
</feature>
<dbReference type="Proteomes" id="UP000604046">
    <property type="component" value="Unassembled WGS sequence"/>
</dbReference>
<keyword evidence="2 7" id="KW-0812">Transmembrane</keyword>
<proteinExistence type="predicted"/>
<dbReference type="InterPro" id="IPR010998">
    <property type="entry name" value="Integrase_recombinase_N"/>
</dbReference>
<dbReference type="InterPro" id="IPR027417">
    <property type="entry name" value="P-loop_NTPase"/>
</dbReference>
<feature type="transmembrane region" description="Helical" evidence="7">
    <location>
        <begin position="109"/>
        <end position="127"/>
    </location>
</feature>
<keyword evidence="10" id="KW-1185">Reference proteome</keyword>
<sequence>MALGFGTPSSQSLEVSVLGSDDFKMSASRLSLDITWFDESEAAGLSSKLLGTCKSLTGPILEIFGVGSRLQSDVESVHFFMSAGLGYLIASLGQFLAGITVAMIHGPKLTLSVCAFLPVLFCAGQAMGQQLERGMTLQQQDFAKAAGVAEESSGCFNWANRLSIESLLGIRTVAAFGGELREQELSGSTAFARVAFARVASERFARQLTQARDGGVRSGVKIGMSWGLLNFIMALLYAVTLYVGGHGLLTGASKKKGGDVVTVLISLITGMGGVNSFSGYLPTMAKAMASASAMRPAFLFSECAVLDFKELRAPDIHKAVMRAEAHDIEPEGIMAASFENGELPQHVQTIQSLEFRSVSFSYPTNPEKLILDRLSFQVAKGQKVAFVGESGCGSQGRKSYGRAVLIKSMDALLAHCSNVADVSHFFISLTIRTPIEFANRYDSEEEVLSASRQVLGNANLSTISQLVSLWELANHWADDAAEQTARCYSEPLCRQDQRVSVPSSQIGQFGKTLSVLPRQKFRRRRFVAEPITAPSDASKYAQPRADQLWLLFLQINDAGSLWNQYCTLSGPLQEAFGQSKIESWLACPTSTLSRAVNTASRWAAWCEQNGVSPWMPSALEVGLWLRSLRAKGPTAARGAFAALKWLQRHVGAPFHTASEEVASYGVDAPEHEEIPASPMSVALWVLLEQVLGSANAGDPFKLLSACWIFLLVGCVRFKHLQQSRLIECYADGLEFLCAKGKARVRGAQRPFRWRMPRFGITGIDLFKVWSKLLRTAFEDLKGVGFVLPDFRPKRVPLERVTGLAEGPMPRWKFTRLSTAMFKQLGVTYVHRGKPSALTYASRRVLPTLADIAGFRPREMLAIGAWMDSKRPSLQEMSWRLAMPLRYSDNKLALSQRLKSELIGAARLAWSRWCCQKESRDPSWEDLIPLWPRRAEVSSAVPAALPGKQTEGSSSPLLSEPSISDAEDDRDEPTWLLPASSKRSKLHLQSAVTPGTTQCGKKLRRPEEGAGLEKALATGREWSPTCFRKLPESSQERWLGFSKLHT</sequence>
<dbReference type="InterPro" id="IPR039421">
    <property type="entry name" value="Type_1_exporter"/>
</dbReference>
<evidence type="ECO:0000256" key="6">
    <source>
        <dbReference type="SAM" id="MobiDB-lite"/>
    </source>
</evidence>